<evidence type="ECO:0000313" key="3">
    <source>
        <dbReference type="Proteomes" id="UP000226431"/>
    </source>
</evidence>
<organism evidence="2 3">
    <name type="scientific">Ophiocordyceps camponoti-rufipedis</name>
    <dbReference type="NCBI Taxonomy" id="2004952"/>
    <lineage>
        <taxon>Eukaryota</taxon>
        <taxon>Fungi</taxon>
        <taxon>Dikarya</taxon>
        <taxon>Ascomycota</taxon>
        <taxon>Pezizomycotina</taxon>
        <taxon>Sordariomycetes</taxon>
        <taxon>Hypocreomycetidae</taxon>
        <taxon>Hypocreales</taxon>
        <taxon>Ophiocordycipitaceae</taxon>
        <taxon>Ophiocordyceps</taxon>
    </lineage>
</organism>
<feature type="chain" id="PRO_5013129782" evidence="1">
    <location>
        <begin position="18"/>
        <end position="173"/>
    </location>
</feature>
<dbReference type="OrthoDB" id="10357804at2759"/>
<accession>A0A2C5Z681</accession>
<evidence type="ECO:0000313" key="2">
    <source>
        <dbReference type="EMBL" id="PHH75300.1"/>
    </source>
</evidence>
<dbReference type="EMBL" id="NJES01000224">
    <property type="protein sequence ID" value="PHH75300.1"/>
    <property type="molecule type" value="Genomic_DNA"/>
</dbReference>
<name>A0A2C5Z681_9HYPO</name>
<keyword evidence="1" id="KW-0732">Signal</keyword>
<protein>
    <submittedName>
        <fullName evidence="2">Uncharacterized protein</fullName>
    </submittedName>
</protein>
<sequence length="173" mass="20004">MKFALFLVFFFAGMVLSAPIAKGEGDVPWRPLPIHKSRGKFQYESRDRVKPNFKKFVKELFKNHVGEIRTKDKVEPLLAIGAQIQGGIDKLLKDYKFPKKFDPWNAAHWYQIGGPEFLNHIDLSGLKKDVEKNKLYQLFAGYIDYVRSTRRKGDVLQIPDLPEPFPKIGRKAE</sequence>
<dbReference type="AlphaFoldDB" id="A0A2C5Z681"/>
<gene>
    <name evidence="2" type="ORF">CDD80_2486</name>
</gene>
<keyword evidence="3" id="KW-1185">Reference proteome</keyword>
<feature type="signal peptide" evidence="1">
    <location>
        <begin position="1"/>
        <end position="17"/>
    </location>
</feature>
<proteinExistence type="predicted"/>
<reference evidence="2 3" key="1">
    <citation type="submission" date="2017-06" db="EMBL/GenBank/DDBJ databases">
        <title>Ant-infecting Ophiocordyceps genomes reveal a high diversity of potential behavioral manipulation genes and a possible major role for enterotoxins.</title>
        <authorList>
            <person name="De Bekker C."/>
            <person name="Evans H.C."/>
            <person name="Brachmann A."/>
            <person name="Hughes D.P."/>
        </authorList>
    </citation>
    <scope>NUCLEOTIDE SEQUENCE [LARGE SCALE GENOMIC DNA]</scope>
    <source>
        <strain evidence="2 3">Map16</strain>
    </source>
</reference>
<evidence type="ECO:0000256" key="1">
    <source>
        <dbReference type="SAM" id="SignalP"/>
    </source>
</evidence>
<comment type="caution">
    <text evidence="2">The sequence shown here is derived from an EMBL/GenBank/DDBJ whole genome shotgun (WGS) entry which is preliminary data.</text>
</comment>
<dbReference type="Proteomes" id="UP000226431">
    <property type="component" value="Unassembled WGS sequence"/>
</dbReference>